<evidence type="ECO:0000256" key="3">
    <source>
        <dbReference type="ARBA" id="ARBA00022723"/>
    </source>
</evidence>
<evidence type="ECO:0000256" key="1">
    <source>
        <dbReference type="ARBA" id="ARBA00022485"/>
    </source>
</evidence>
<feature type="binding site" evidence="6 7">
    <location>
        <position position="55"/>
    </location>
    <ligand>
        <name>[4Fe-4S] cluster</name>
        <dbReference type="ChEBI" id="CHEBI:49883"/>
        <note>4Fe-4S-S-AdoMet</note>
    </ligand>
</feature>
<evidence type="ECO:0000256" key="5">
    <source>
        <dbReference type="ARBA" id="ARBA00023014"/>
    </source>
</evidence>
<keyword evidence="6" id="KW-0474">Menaquinone biosynthesis</keyword>
<reference evidence="11" key="1">
    <citation type="submission" date="2018-02" db="EMBL/GenBank/DDBJ databases">
        <authorList>
            <person name="Hausmann B."/>
        </authorList>
    </citation>
    <scope>NUCLEOTIDE SEQUENCE [LARGE SCALE GENOMIC DNA]</scope>
    <source>
        <strain evidence="11">Peat soil MAG SbA1</strain>
    </source>
</reference>
<dbReference type="InterPro" id="IPR022431">
    <property type="entry name" value="Cyclic_DHFL_synthase_mqnC"/>
</dbReference>
<feature type="domain" description="Radical SAM core" evidence="9">
    <location>
        <begin position="37"/>
        <end position="277"/>
    </location>
</feature>
<dbReference type="InterPro" id="IPR013785">
    <property type="entry name" value="Aldolase_TIM"/>
</dbReference>
<dbReference type="NCBIfam" id="TIGR03699">
    <property type="entry name" value="menaquin_MqnC"/>
    <property type="match status" value="1"/>
</dbReference>
<keyword evidence="4 6" id="KW-0408">Iron</keyword>
<feature type="binding site" evidence="8">
    <location>
        <position position="132"/>
    </location>
    <ligand>
        <name>(3R)-3-methyl-D-ornithine</name>
        <dbReference type="ChEBI" id="CHEBI:64642"/>
    </ligand>
</feature>
<dbReference type="SFLD" id="SFLDG01064">
    <property type="entry name" value="F420__menaquinone_cofactor_bio"/>
    <property type="match status" value="1"/>
</dbReference>
<dbReference type="PROSITE" id="PS51918">
    <property type="entry name" value="RADICAL_SAM"/>
    <property type="match status" value="1"/>
</dbReference>
<dbReference type="SFLD" id="SFLDF00342">
    <property type="entry name" value="cyclic_dehypoxanthine_futalosi"/>
    <property type="match status" value="1"/>
</dbReference>
<feature type="binding site" evidence="8">
    <location>
        <position position="282"/>
    </location>
    <ligand>
        <name>(3R)-3-methyl-D-ornithine</name>
        <dbReference type="ChEBI" id="CHEBI:64642"/>
    </ligand>
</feature>
<evidence type="ECO:0000313" key="10">
    <source>
        <dbReference type="EMBL" id="SPF39329.1"/>
    </source>
</evidence>
<keyword evidence="1 6" id="KW-0004">4Fe-4S</keyword>
<keyword evidence="3 6" id="KW-0479">Metal-binding</keyword>
<dbReference type="SMART" id="SM00729">
    <property type="entry name" value="Elp3"/>
    <property type="match status" value="1"/>
</dbReference>
<name>A0A2U3KI28_9BACT</name>
<comment type="catalytic activity">
    <reaction evidence="6">
        <text>dehypoxanthine futalosine + S-adenosyl-L-methionine = cyclic dehypoxanthinylfutalosinate + 5'-deoxyadenosine + L-methionine + H(+)</text>
        <dbReference type="Rhea" id="RHEA:33083"/>
        <dbReference type="ChEBI" id="CHEBI:15378"/>
        <dbReference type="ChEBI" id="CHEBI:17319"/>
        <dbReference type="ChEBI" id="CHEBI:57844"/>
        <dbReference type="ChEBI" id="CHEBI:58864"/>
        <dbReference type="ChEBI" id="CHEBI:59789"/>
        <dbReference type="ChEBI" id="CHEBI:64270"/>
        <dbReference type="EC" id="1.21.98.1"/>
    </reaction>
</comment>
<dbReference type="SFLD" id="SFLDG01389">
    <property type="entry name" value="menaquinone_synthsis_involved"/>
    <property type="match status" value="1"/>
</dbReference>
<evidence type="ECO:0000256" key="4">
    <source>
        <dbReference type="ARBA" id="ARBA00023004"/>
    </source>
</evidence>
<dbReference type="GO" id="GO:0009234">
    <property type="term" value="P:menaquinone biosynthetic process"/>
    <property type="evidence" value="ECO:0007669"/>
    <property type="project" value="UniProtKB-UniRule"/>
</dbReference>
<dbReference type="GO" id="GO:0044689">
    <property type="term" value="F:7,8-didemethyl-8-hydroxy-5-deazariboflavin synthase activity"/>
    <property type="evidence" value="ECO:0007669"/>
    <property type="project" value="TreeGrafter"/>
</dbReference>
<feature type="binding site" evidence="8">
    <location>
        <position position="168"/>
    </location>
    <ligand>
        <name>S-adenosyl-L-methionine</name>
        <dbReference type="ChEBI" id="CHEBI:59789"/>
    </ligand>
</feature>
<dbReference type="GO" id="GO:0005506">
    <property type="term" value="F:iron ion binding"/>
    <property type="evidence" value="ECO:0007669"/>
    <property type="project" value="UniProtKB-UniRule"/>
</dbReference>
<evidence type="ECO:0000256" key="8">
    <source>
        <dbReference type="PIRSR" id="PIRSR004762-2"/>
    </source>
</evidence>
<keyword evidence="6 10" id="KW-0560">Oxidoreductase</keyword>
<dbReference type="Pfam" id="PF04055">
    <property type="entry name" value="Radical_SAM"/>
    <property type="match status" value="1"/>
</dbReference>
<dbReference type="InterPro" id="IPR006638">
    <property type="entry name" value="Elp3/MiaA/NifB-like_rSAM"/>
</dbReference>
<dbReference type="GO" id="GO:0051539">
    <property type="term" value="F:4 iron, 4 sulfur cluster binding"/>
    <property type="evidence" value="ECO:0007669"/>
    <property type="project" value="UniProtKB-KW"/>
</dbReference>
<dbReference type="InterPro" id="IPR045567">
    <property type="entry name" value="CofH/MnqC-like_C"/>
</dbReference>
<dbReference type="EC" id="1.21.98.1" evidence="6"/>
<dbReference type="InterPro" id="IPR007197">
    <property type="entry name" value="rSAM"/>
</dbReference>
<dbReference type="EMBL" id="OMOD01000119">
    <property type="protein sequence ID" value="SPF39329.1"/>
    <property type="molecule type" value="Genomic_DNA"/>
</dbReference>
<dbReference type="UniPathway" id="UPA00079"/>
<dbReference type="GO" id="GO:0046992">
    <property type="term" value="F:oxidoreductase activity, acting on X-H and Y-H to form an X-Y bond"/>
    <property type="evidence" value="ECO:0007669"/>
    <property type="project" value="UniProtKB-UniRule"/>
</dbReference>
<dbReference type="NCBIfam" id="TIGR00423">
    <property type="entry name" value="CofH family radical SAM protein"/>
    <property type="match status" value="1"/>
</dbReference>
<organism evidence="10 11">
    <name type="scientific">Candidatus Sulfotelmatobacter kueseliae</name>
    <dbReference type="NCBI Taxonomy" id="2042962"/>
    <lineage>
        <taxon>Bacteria</taxon>
        <taxon>Pseudomonadati</taxon>
        <taxon>Acidobacteriota</taxon>
        <taxon>Terriglobia</taxon>
        <taxon>Terriglobales</taxon>
        <taxon>Candidatus Korobacteraceae</taxon>
        <taxon>Candidatus Sulfotelmatobacter</taxon>
    </lineage>
</organism>
<evidence type="ECO:0000256" key="2">
    <source>
        <dbReference type="ARBA" id="ARBA00022691"/>
    </source>
</evidence>
<dbReference type="SFLD" id="SFLDF00343">
    <property type="entry name" value="aminofutalosine_synthase_(mqnE"/>
    <property type="match status" value="1"/>
</dbReference>
<feature type="binding site" evidence="8">
    <location>
        <position position="304"/>
    </location>
    <ligand>
        <name>(3R)-3-methyl-D-ornithine</name>
        <dbReference type="ChEBI" id="CHEBI:64642"/>
    </ligand>
</feature>
<dbReference type="PANTHER" id="PTHR43076:SF1">
    <property type="entry name" value="LIPOYL SYNTHASE 2"/>
    <property type="match status" value="1"/>
</dbReference>
<accession>A0A2U3KI28</accession>
<dbReference type="Gene3D" id="3.20.20.70">
    <property type="entry name" value="Aldolase class I"/>
    <property type="match status" value="1"/>
</dbReference>
<keyword evidence="5 6" id="KW-0411">Iron-sulfur</keyword>
<dbReference type="SFLD" id="SFLDS00029">
    <property type="entry name" value="Radical_SAM"/>
    <property type="match status" value="1"/>
</dbReference>
<dbReference type="AlphaFoldDB" id="A0A2U3KI28"/>
<evidence type="ECO:0000313" key="11">
    <source>
        <dbReference type="Proteomes" id="UP000238701"/>
    </source>
</evidence>
<proteinExistence type="inferred from homology"/>
<gene>
    <name evidence="6 10" type="primary">mqnC</name>
    <name evidence="10" type="ORF">SBA1_270044</name>
</gene>
<dbReference type="PANTHER" id="PTHR43076">
    <property type="entry name" value="FO SYNTHASE (COFH)"/>
    <property type="match status" value="1"/>
</dbReference>
<sequence length="350" mass="39814">MSLTKAQALEMFRSDDLIGIGMEADAVRRTLHPEGTVTYIIDRNINYTNFCTEYCTFCAFYRPLKGPAARMQEGYILDLDTIYDKIRETVELGGTGVLMQGGLHPDLKIDWHEKMLRGIKQRFPQVHLHCYSASEIIAIAEYSGLSIRDTILHLRDAGLDSIPGGGAEILDDEVRYKIARLKCLTEDWINVHRTAHQIGMRTTATMMFGVGESYENRINHFQRLYDLQEETGGFTAFIPWTFQPANTALGGRHWDEATAVEYLKVLAISRLYLSNFLNVQSSWVTQGLKVCQMGLRFGGNDVGSVMLEENVVRAAGVTNYTTEEELRRIIRDAGFRPAQRDTLYRQYFLN</sequence>
<dbReference type="Proteomes" id="UP000238701">
    <property type="component" value="Unassembled WGS sequence"/>
</dbReference>
<dbReference type="InterPro" id="IPR058240">
    <property type="entry name" value="rSAM_sf"/>
</dbReference>
<feature type="binding site" evidence="8">
    <location>
        <position position="57"/>
    </location>
    <ligand>
        <name>S-adenosyl-L-methionine</name>
        <dbReference type="ChEBI" id="CHEBI:59789"/>
    </ligand>
</feature>
<dbReference type="InterPro" id="IPR020050">
    <property type="entry name" value="FO_synthase_su2"/>
</dbReference>
<evidence type="ECO:0000259" key="9">
    <source>
        <dbReference type="PROSITE" id="PS51918"/>
    </source>
</evidence>
<feature type="binding site" evidence="6 7">
    <location>
        <position position="51"/>
    </location>
    <ligand>
        <name>[4Fe-4S] cluster</name>
        <dbReference type="ChEBI" id="CHEBI:49883"/>
        <note>4Fe-4S-S-AdoMet</note>
    </ligand>
</feature>
<dbReference type="HAMAP" id="MF_00992">
    <property type="entry name" value="MqnC"/>
    <property type="match status" value="1"/>
</dbReference>
<dbReference type="SUPFAM" id="SSF102114">
    <property type="entry name" value="Radical SAM enzymes"/>
    <property type="match status" value="1"/>
</dbReference>
<protein>
    <recommendedName>
        <fullName evidence="6">Cyclic dehypoxanthine futalosine synthase</fullName>
        <shortName evidence="6">Cyclic DHFL synthase</shortName>
        <ecNumber evidence="6">1.21.98.1</ecNumber>
    </recommendedName>
    <alternativeName>
        <fullName evidence="6">Dehypoxanthine futalosine cyclase</fullName>
        <shortName evidence="6">DHFL cyclase</shortName>
    </alternativeName>
    <alternativeName>
        <fullName evidence="6">Menaquinone biosynthetic enzyme MqnC</fullName>
    </alternativeName>
</protein>
<comment type="function">
    <text evidence="6">Radical SAM enzyme that catalyzes the cyclization of dehypoxanthine futalosine (DHFL) into cyclic dehypoxanthine futalosine (CDHFL), a step in the biosynthesis of menaquinone (MK, vitamin K2).</text>
</comment>
<evidence type="ECO:0000256" key="6">
    <source>
        <dbReference type="HAMAP-Rule" id="MF_00992"/>
    </source>
</evidence>
<keyword evidence="2 6" id="KW-0949">S-adenosyl-L-methionine</keyword>
<dbReference type="OrthoDB" id="9802027at2"/>
<dbReference type="InterPro" id="IPR034405">
    <property type="entry name" value="F420"/>
</dbReference>
<evidence type="ECO:0000256" key="7">
    <source>
        <dbReference type="PIRSR" id="PIRSR004762-1"/>
    </source>
</evidence>
<dbReference type="PIRSF" id="PIRSF004762">
    <property type="entry name" value="CHP00423"/>
    <property type="match status" value="1"/>
</dbReference>
<comment type="cofactor">
    <cofactor evidence="6 7">
        <name>[4Fe-4S] cluster</name>
        <dbReference type="ChEBI" id="CHEBI:49883"/>
    </cofactor>
    <text evidence="6 7">Binds 1 [4Fe-4S] cluster. The cluster is coordinated with 3 cysteines and an exchangeable S-adenosyl-L-methionine.</text>
</comment>
<dbReference type="Pfam" id="PF19288">
    <property type="entry name" value="CofH_C"/>
    <property type="match status" value="1"/>
</dbReference>
<comment type="similarity">
    <text evidence="6">Belongs to the radical SAM superfamily. MqnC family.</text>
</comment>
<feature type="binding site" evidence="6 7">
    <location>
        <position position="58"/>
    </location>
    <ligand>
        <name>[4Fe-4S] cluster</name>
        <dbReference type="ChEBI" id="CHEBI:49883"/>
        <note>4Fe-4S-S-AdoMet</note>
    </ligand>
</feature>
<dbReference type="GO" id="GO:0016765">
    <property type="term" value="F:transferase activity, transferring alkyl or aryl (other than methyl) groups"/>
    <property type="evidence" value="ECO:0007669"/>
    <property type="project" value="InterPro"/>
</dbReference>
<comment type="pathway">
    <text evidence="6">Quinol/quinone metabolism; menaquinone biosynthesis.</text>
</comment>